<organism evidence="1">
    <name type="scientific">Fructobacillus tropaeoli</name>
    <dbReference type="NCBI Taxonomy" id="709323"/>
    <lineage>
        <taxon>Bacteria</taxon>
        <taxon>Bacillati</taxon>
        <taxon>Bacillota</taxon>
        <taxon>Bacilli</taxon>
        <taxon>Lactobacillales</taxon>
        <taxon>Lactobacillaceae</taxon>
        <taxon>Fructobacillus</taxon>
    </lineage>
</organism>
<reference evidence="1" key="1">
    <citation type="journal article" date="2015" name="BMC Genomics">
        <title>Comparative genomics of Fructobacillus spp. and Leuconostoc spp. reveals niche-specific evolution of Fructobacillus spp.</title>
        <authorList>
            <person name="Endo A."/>
            <person name="Tanizawa Y."/>
            <person name="Tanaka N."/>
            <person name="Maeno S."/>
            <person name="Kumar H."/>
            <person name="Shiwa Y."/>
            <person name="Okada S."/>
            <person name="Yoshikawa H."/>
            <person name="Dicks L."/>
            <person name="Nakagawa J."/>
            <person name="Arita M."/>
        </authorList>
    </citation>
    <scope>NUCLEOTIDE SEQUENCE [LARGE SCALE GENOMIC DNA]</scope>
    <source>
        <strain evidence="1">F214-1</strain>
    </source>
</reference>
<sequence length="93" mass="10851">MDNQYDVVQFSDFSDIAKNDQKFSCIFDEMLFSNHGLNKDVEMFIKKKAGQFDAMNMAKTYLVMDRGLRAICGYYLIASKSLTIKQRDWEQLS</sequence>
<dbReference type="EMBL" id="DF968078">
    <property type="protein sequence ID" value="GAP03581.1"/>
    <property type="molecule type" value="Genomic_DNA"/>
</dbReference>
<dbReference type="Proteomes" id="UP000064514">
    <property type="component" value="Unassembled WGS sequence"/>
</dbReference>
<protein>
    <submittedName>
        <fullName evidence="1">Uncharacterized protein</fullName>
    </submittedName>
</protein>
<evidence type="ECO:0000313" key="1">
    <source>
        <dbReference type="EMBL" id="GAP03581.1"/>
    </source>
</evidence>
<gene>
    <name evidence="1" type="ORF">FTRO_0011240</name>
</gene>
<dbReference type="AlphaFoldDB" id="A0A3F3GW96"/>
<dbReference type="Gene3D" id="3.40.630.30">
    <property type="match status" value="1"/>
</dbReference>
<name>A0A3F3GW96_9LACO</name>
<dbReference type="RefSeq" id="WP_059393108.1">
    <property type="nucleotide sequence ID" value="NZ_DF968078.1"/>
</dbReference>
<accession>A0A3F3GW96</accession>
<proteinExistence type="predicted"/>